<dbReference type="Pfam" id="PF00441">
    <property type="entry name" value="Acyl-CoA_dh_1"/>
    <property type="match status" value="1"/>
</dbReference>
<evidence type="ECO:0000256" key="3">
    <source>
        <dbReference type="ARBA" id="ARBA00022630"/>
    </source>
</evidence>
<keyword evidence="4 6" id="KW-0274">FAD</keyword>
<organism evidence="10 11">
    <name type="scientific">Rhodococcus wratislaviensis NBRC 100605</name>
    <dbReference type="NCBI Taxonomy" id="1219028"/>
    <lineage>
        <taxon>Bacteria</taxon>
        <taxon>Bacillati</taxon>
        <taxon>Actinomycetota</taxon>
        <taxon>Actinomycetes</taxon>
        <taxon>Mycobacteriales</taxon>
        <taxon>Nocardiaceae</taxon>
        <taxon>Rhodococcus</taxon>
    </lineage>
</organism>
<dbReference type="InterPro" id="IPR006091">
    <property type="entry name" value="Acyl-CoA_Oxase/DH_mid-dom"/>
</dbReference>
<evidence type="ECO:0000256" key="5">
    <source>
        <dbReference type="ARBA" id="ARBA00023002"/>
    </source>
</evidence>
<dbReference type="FunFam" id="2.40.110.10:FF:000011">
    <property type="entry name" value="Acyl-CoA dehydrogenase FadE34"/>
    <property type="match status" value="1"/>
</dbReference>
<dbReference type="Proteomes" id="UP000019491">
    <property type="component" value="Unassembled WGS sequence"/>
</dbReference>
<dbReference type="EMBL" id="BAWF01000022">
    <property type="protein sequence ID" value="GAF45535.1"/>
    <property type="molecule type" value="Genomic_DNA"/>
</dbReference>
<sequence length="400" mass="43945">MQLDGTPEEDKWREEARAFIERWAPKIRVRGGQRAPEPHEVPLLRAWTAKMFEGGYIGGDWPEQFGGDPGVDRMRATVFFEELHRMGAPAPIGAAYLVPGALLGFGTSEQCKRYLPKIRSGEELWCQLFSEPGAGSDLAALSTRAERTDGGYLLTGQKVWNTNAHVSDFGFLLARTDREAPKHAGITAFLLNMHAPGVTVRPLREITGTADFNEVFLDSVFVSDDQVVGQPGDGWRVAVQSLTHERQANRGLSIRLQARLNDLFDLAQTQHRDGTPLIEFDDVRDALTRTLIDVEIAIALQYLGPSHAIEGIVDAADAPVAKVFSSNLNVRMIDLALSFMATEGVLTELDSDVIGGGSWQDDLLYSRAYTIAGGSNEIMHNIIAERSMGMPREKSPSAAR</sequence>
<dbReference type="GO" id="GO:0005886">
    <property type="term" value="C:plasma membrane"/>
    <property type="evidence" value="ECO:0007669"/>
    <property type="project" value="TreeGrafter"/>
</dbReference>
<reference evidence="10 11" key="1">
    <citation type="submission" date="2014-02" db="EMBL/GenBank/DDBJ databases">
        <title>Whole genome shotgun sequence of Rhodococcus wratislaviensis NBRC 100605.</title>
        <authorList>
            <person name="Hosoyama A."/>
            <person name="Tsuchikane K."/>
            <person name="Yoshida I."/>
            <person name="Ohji S."/>
            <person name="Ichikawa N."/>
            <person name="Yamazoe A."/>
            <person name="Fujita N."/>
        </authorList>
    </citation>
    <scope>NUCLEOTIDE SEQUENCE [LARGE SCALE GENOMIC DNA]</scope>
    <source>
        <strain evidence="10 11">NBRC 100605</strain>
    </source>
</reference>
<dbReference type="Pfam" id="PF02770">
    <property type="entry name" value="Acyl-CoA_dh_M"/>
    <property type="match status" value="1"/>
</dbReference>
<keyword evidence="3 6" id="KW-0285">Flavoprotein</keyword>
<evidence type="ECO:0000256" key="2">
    <source>
        <dbReference type="ARBA" id="ARBA00009347"/>
    </source>
</evidence>
<dbReference type="InterPro" id="IPR009075">
    <property type="entry name" value="AcylCo_DH/oxidase_C"/>
</dbReference>
<dbReference type="GO" id="GO:0016627">
    <property type="term" value="F:oxidoreductase activity, acting on the CH-CH group of donors"/>
    <property type="evidence" value="ECO:0007669"/>
    <property type="project" value="InterPro"/>
</dbReference>
<evidence type="ECO:0000259" key="9">
    <source>
        <dbReference type="Pfam" id="PF02771"/>
    </source>
</evidence>
<evidence type="ECO:0000313" key="11">
    <source>
        <dbReference type="Proteomes" id="UP000019491"/>
    </source>
</evidence>
<dbReference type="Pfam" id="PF02771">
    <property type="entry name" value="Acyl-CoA_dh_N"/>
    <property type="match status" value="1"/>
</dbReference>
<dbReference type="SUPFAM" id="SSF56645">
    <property type="entry name" value="Acyl-CoA dehydrogenase NM domain-like"/>
    <property type="match status" value="1"/>
</dbReference>
<evidence type="ECO:0000256" key="6">
    <source>
        <dbReference type="RuleBase" id="RU362125"/>
    </source>
</evidence>
<feature type="domain" description="Acyl-CoA dehydrogenase/oxidase C-terminal" evidence="7">
    <location>
        <begin position="232"/>
        <end position="387"/>
    </location>
</feature>
<keyword evidence="5 6" id="KW-0560">Oxidoreductase</keyword>
<feature type="domain" description="Acyl-CoA oxidase/dehydrogenase middle" evidence="8">
    <location>
        <begin position="126"/>
        <end position="219"/>
    </location>
</feature>
<comment type="caution">
    <text evidence="10">The sequence shown here is derived from an EMBL/GenBank/DDBJ whole genome shotgun (WGS) entry which is preliminary data.</text>
</comment>
<dbReference type="InterPro" id="IPR013786">
    <property type="entry name" value="AcylCoA_DH/ox_N"/>
</dbReference>
<evidence type="ECO:0000256" key="4">
    <source>
        <dbReference type="ARBA" id="ARBA00022827"/>
    </source>
</evidence>
<name>X0R3S8_RHOWR</name>
<proteinExistence type="inferred from homology"/>
<evidence type="ECO:0000313" key="10">
    <source>
        <dbReference type="EMBL" id="GAF45535.1"/>
    </source>
</evidence>
<comment type="similarity">
    <text evidence="2 6">Belongs to the acyl-CoA dehydrogenase family.</text>
</comment>
<keyword evidence="11" id="KW-1185">Reference proteome</keyword>
<dbReference type="SUPFAM" id="SSF47203">
    <property type="entry name" value="Acyl-CoA dehydrogenase C-terminal domain-like"/>
    <property type="match status" value="1"/>
</dbReference>
<feature type="domain" description="Acyl-CoA dehydrogenase/oxidase N-terminal" evidence="9">
    <location>
        <begin position="6"/>
        <end position="122"/>
    </location>
</feature>
<dbReference type="Gene3D" id="2.40.110.10">
    <property type="entry name" value="Butyryl-CoA Dehydrogenase, subunit A, domain 2"/>
    <property type="match status" value="1"/>
</dbReference>
<dbReference type="InterPro" id="IPR036250">
    <property type="entry name" value="AcylCo_DH-like_C"/>
</dbReference>
<dbReference type="InterPro" id="IPR009100">
    <property type="entry name" value="AcylCoA_DH/oxidase_NM_dom_sf"/>
</dbReference>
<dbReference type="PANTHER" id="PTHR43292">
    <property type="entry name" value="ACYL-COA DEHYDROGENASE"/>
    <property type="match status" value="1"/>
</dbReference>
<evidence type="ECO:0000259" key="7">
    <source>
        <dbReference type="Pfam" id="PF00441"/>
    </source>
</evidence>
<gene>
    <name evidence="10" type="ORF">RW1_022_01150</name>
</gene>
<dbReference type="GO" id="GO:0050660">
    <property type="term" value="F:flavin adenine dinucleotide binding"/>
    <property type="evidence" value="ECO:0007669"/>
    <property type="project" value="InterPro"/>
</dbReference>
<evidence type="ECO:0000259" key="8">
    <source>
        <dbReference type="Pfam" id="PF02770"/>
    </source>
</evidence>
<accession>X0R3S8</accession>
<dbReference type="Gene3D" id="1.20.140.10">
    <property type="entry name" value="Butyryl-CoA Dehydrogenase, subunit A, domain 3"/>
    <property type="match status" value="1"/>
</dbReference>
<dbReference type="Gene3D" id="1.10.540.10">
    <property type="entry name" value="Acyl-CoA dehydrogenase/oxidase, N-terminal domain"/>
    <property type="match status" value="1"/>
</dbReference>
<dbReference type="PANTHER" id="PTHR43292:SF3">
    <property type="entry name" value="ACYL-COA DEHYDROGENASE FADE29"/>
    <property type="match status" value="1"/>
</dbReference>
<comment type="cofactor">
    <cofactor evidence="1 6">
        <name>FAD</name>
        <dbReference type="ChEBI" id="CHEBI:57692"/>
    </cofactor>
</comment>
<dbReference type="InterPro" id="IPR052161">
    <property type="entry name" value="Mycobact_Acyl-CoA_DH"/>
</dbReference>
<dbReference type="RefSeq" id="WP_037232111.1">
    <property type="nucleotide sequence ID" value="NZ_BAWF01000022.1"/>
</dbReference>
<dbReference type="OrthoDB" id="3964153at2"/>
<dbReference type="InterPro" id="IPR046373">
    <property type="entry name" value="Acyl-CoA_Oxase/DH_mid-dom_sf"/>
</dbReference>
<protein>
    <submittedName>
        <fullName evidence="10">Putative acyl-CoA dehydrogenase</fullName>
    </submittedName>
</protein>
<evidence type="ECO:0000256" key="1">
    <source>
        <dbReference type="ARBA" id="ARBA00001974"/>
    </source>
</evidence>
<dbReference type="InterPro" id="IPR037069">
    <property type="entry name" value="AcylCoA_DH/ox_N_sf"/>
</dbReference>
<dbReference type="AlphaFoldDB" id="X0R3S8"/>